<dbReference type="Pfam" id="PF10328">
    <property type="entry name" value="7TM_GPCR_Srx"/>
    <property type="match status" value="1"/>
</dbReference>
<dbReference type="PANTHER" id="PTHR23017">
    <property type="entry name" value="SERPENTINE RECEPTOR, CLASS X"/>
    <property type="match status" value="1"/>
</dbReference>
<name>A0AAN5CX77_9BILA</name>
<dbReference type="Proteomes" id="UP001328107">
    <property type="component" value="Unassembled WGS sequence"/>
</dbReference>
<keyword evidence="4" id="KW-1185">Reference proteome</keyword>
<keyword evidence="1" id="KW-0472">Membrane</keyword>
<protein>
    <recommendedName>
        <fullName evidence="2">7TM GPCR serpentine receptor class x (Srx) domain-containing protein</fullName>
    </recommendedName>
</protein>
<keyword evidence="1" id="KW-0812">Transmembrane</keyword>
<keyword evidence="1" id="KW-1133">Transmembrane helix</keyword>
<comment type="caution">
    <text evidence="3">The sequence shown here is derived from an EMBL/GenBank/DDBJ whole genome shotgun (WGS) entry which is preliminary data.</text>
</comment>
<sequence>YGDFIPNSINVAIVAILDISSIARLHCMTVNHTDKISVERRRAQKNLVYQAALQGICFITELVTYFILSGFARNKWELFLLASVSWCGVNGMDGLIVLVFNRDFRRKL</sequence>
<accession>A0AAN5CX77</accession>
<dbReference type="PANTHER" id="PTHR23017:SF44">
    <property type="entry name" value="G-PROTEIN COUPLED RECEPTORS FAMILY 1 PROFILE DOMAIN-CONTAINING PROTEIN"/>
    <property type="match status" value="1"/>
</dbReference>
<feature type="transmembrane region" description="Helical" evidence="1">
    <location>
        <begin position="47"/>
        <end position="72"/>
    </location>
</feature>
<proteinExistence type="predicted"/>
<evidence type="ECO:0000259" key="2">
    <source>
        <dbReference type="Pfam" id="PF10328"/>
    </source>
</evidence>
<dbReference type="EMBL" id="BTRK01000005">
    <property type="protein sequence ID" value="GMR51955.1"/>
    <property type="molecule type" value="Genomic_DNA"/>
</dbReference>
<reference evidence="4" key="1">
    <citation type="submission" date="2022-10" db="EMBL/GenBank/DDBJ databases">
        <title>Genome assembly of Pristionchus species.</title>
        <authorList>
            <person name="Yoshida K."/>
            <person name="Sommer R.J."/>
        </authorList>
    </citation>
    <scope>NUCLEOTIDE SEQUENCE [LARGE SCALE GENOMIC DNA]</scope>
    <source>
        <strain evidence="4">RS5460</strain>
    </source>
</reference>
<evidence type="ECO:0000313" key="3">
    <source>
        <dbReference type="EMBL" id="GMR51955.1"/>
    </source>
</evidence>
<gene>
    <name evidence="3" type="ORF">PMAYCL1PPCAC_22150</name>
</gene>
<dbReference type="AlphaFoldDB" id="A0AAN5CX77"/>
<feature type="transmembrane region" description="Helical" evidence="1">
    <location>
        <begin position="78"/>
        <end position="100"/>
    </location>
</feature>
<evidence type="ECO:0000256" key="1">
    <source>
        <dbReference type="SAM" id="Phobius"/>
    </source>
</evidence>
<organism evidence="3 4">
    <name type="scientific">Pristionchus mayeri</name>
    <dbReference type="NCBI Taxonomy" id="1317129"/>
    <lineage>
        <taxon>Eukaryota</taxon>
        <taxon>Metazoa</taxon>
        <taxon>Ecdysozoa</taxon>
        <taxon>Nematoda</taxon>
        <taxon>Chromadorea</taxon>
        <taxon>Rhabditida</taxon>
        <taxon>Rhabditina</taxon>
        <taxon>Diplogasteromorpha</taxon>
        <taxon>Diplogasteroidea</taxon>
        <taxon>Neodiplogasteridae</taxon>
        <taxon>Pristionchus</taxon>
    </lineage>
</organism>
<dbReference type="InterPro" id="IPR019430">
    <property type="entry name" value="7TM_GPCR_serpentine_rcpt_Srx"/>
</dbReference>
<evidence type="ECO:0000313" key="4">
    <source>
        <dbReference type="Proteomes" id="UP001328107"/>
    </source>
</evidence>
<feature type="domain" description="7TM GPCR serpentine receptor class x (Srx)" evidence="2">
    <location>
        <begin position="1"/>
        <end position="101"/>
    </location>
</feature>
<feature type="non-terminal residue" evidence="3">
    <location>
        <position position="108"/>
    </location>
</feature>
<feature type="non-terminal residue" evidence="3">
    <location>
        <position position="1"/>
    </location>
</feature>